<feature type="domain" description="NOA1/YqeH-like C-terminal" evidence="10">
    <location>
        <begin position="367"/>
        <end position="465"/>
    </location>
</feature>
<evidence type="ECO:0000256" key="2">
    <source>
        <dbReference type="ARBA" id="ARBA00022448"/>
    </source>
</evidence>
<dbReference type="GO" id="GO:0005739">
    <property type="term" value="C:mitochondrion"/>
    <property type="evidence" value="ECO:0007669"/>
    <property type="project" value="TreeGrafter"/>
</dbReference>
<dbReference type="Gene3D" id="1.20.1510.10">
    <property type="entry name" value="Cation efflux protein transmembrane domain"/>
    <property type="match status" value="2"/>
</dbReference>
<comment type="caution">
    <text evidence="11">The sequence shown here is derived from an EMBL/GenBank/DDBJ whole genome shotgun (WGS) entry which is preliminary data.</text>
</comment>
<evidence type="ECO:0000256" key="6">
    <source>
        <dbReference type="SAM" id="MobiDB-lite"/>
    </source>
</evidence>
<comment type="subcellular location">
    <subcellularLocation>
        <location evidence="1">Membrane</location>
        <topology evidence="1">Multi-pass membrane protein</topology>
    </subcellularLocation>
</comment>
<dbReference type="Pfam" id="PF01545">
    <property type="entry name" value="Cation_efflux"/>
    <property type="match status" value="1"/>
</dbReference>
<gene>
    <name evidence="11" type="ORF">Scaly_0393600</name>
</gene>
<keyword evidence="2" id="KW-0813">Transport</keyword>
<proteinExistence type="predicted"/>
<protein>
    <submittedName>
        <fullName evidence="11">Metal tolerance protein 4</fullName>
    </submittedName>
</protein>
<dbReference type="PANTHER" id="PTHR46434">
    <property type="entry name" value="GENETIC INTERACTOR OF PROHIBITINS 3, MITOCHONDRIAL"/>
    <property type="match status" value="1"/>
</dbReference>
<dbReference type="Gene3D" id="3.40.50.300">
    <property type="entry name" value="P-loop containing nucleotide triphosphate hydrolases"/>
    <property type="match status" value="1"/>
</dbReference>
<evidence type="ECO:0000256" key="3">
    <source>
        <dbReference type="ARBA" id="ARBA00022692"/>
    </source>
</evidence>
<dbReference type="InterPro" id="IPR050896">
    <property type="entry name" value="Mito_lipid_metab_GTPase"/>
</dbReference>
<dbReference type="Gene3D" id="3.30.70.1350">
    <property type="entry name" value="Cation efflux protein, cytoplasmic domain"/>
    <property type="match status" value="1"/>
</dbReference>
<evidence type="ECO:0000259" key="7">
    <source>
        <dbReference type="Pfam" id="PF01545"/>
    </source>
</evidence>
<feature type="domain" description="Cation efflux protein cytoplasmic" evidence="9">
    <location>
        <begin position="767"/>
        <end position="839"/>
    </location>
</feature>
<dbReference type="AlphaFoldDB" id="A0AAW2SCU0"/>
<dbReference type="InterPro" id="IPR027470">
    <property type="entry name" value="Cation_efflux_CTD"/>
</dbReference>
<accession>A0AAW2SCU0</accession>
<feature type="region of interest" description="Disordered" evidence="6">
    <location>
        <begin position="518"/>
        <end position="564"/>
    </location>
</feature>
<evidence type="ECO:0000256" key="1">
    <source>
        <dbReference type="ARBA" id="ARBA00004141"/>
    </source>
</evidence>
<evidence type="ECO:0000259" key="8">
    <source>
        <dbReference type="Pfam" id="PF01926"/>
    </source>
</evidence>
<dbReference type="Pfam" id="PF16916">
    <property type="entry name" value="ZT_dimer"/>
    <property type="match status" value="1"/>
</dbReference>
<evidence type="ECO:0000259" key="9">
    <source>
        <dbReference type="Pfam" id="PF16916"/>
    </source>
</evidence>
<dbReference type="PANTHER" id="PTHR46434:SF1">
    <property type="entry name" value="GENETIC INTERACTOR OF PROHIBITINS 3, MITOCHONDRIAL"/>
    <property type="match status" value="1"/>
</dbReference>
<dbReference type="InterPro" id="IPR027469">
    <property type="entry name" value="Cation_efflux_TMD_sf"/>
</dbReference>
<dbReference type="GO" id="GO:0016020">
    <property type="term" value="C:membrane"/>
    <property type="evidence" value="ECO:0007669"/>
    <property type="project" value="UniProtKB-SubCell"/>
</dbReference>
<dbReference type="Pfam" id="PF21516">
    <property type="entry name" value="YqeH-like_C"/>
    <property type="match status" value="1"/>
</dbReference>
<dbReference type="GO" id="GO:0005525">
    <property type="term" value="F:GTP binding"/>
    <property type="evidence" value="ECO:0007669"/>
    <property type="project" value="InterPro"/>
</dbReference>
<reference evidence="11" key="1">
    <citation type="submission" date="2020-06" db="EMBL/GenBank/DDBJ databases">
        <authorList>
            <person name="Li T."/>
            <person name="Hu X."/>
            <person name="Zhang T."/>
            <person name="Song X."/>
            <person name="Zhang H."/>
            <person name="Dai N."/>
            <person name="Sheng W."/>
            <person name="Hou X."/>
            <person name="Wei L."/>
        </authorList>
    </citation>
    <scope>NUCLEOTIDE SEQUENCE</scope>
    <source>
        <strain evidence="11">KEN8</strain>
        <tissue evidence="11">Leaf</tissue>
    </source>
</reference>
<dbReference type="InterPro" id="IPR006073">
    <property type="entry name" value="GTP-bd"/>
</dbReference>
<keyword evidence="5" id="KW-0472">Membrane</keyword>
<dbReference type="EMBL" id="JACGWM010000002">
    <property type="protein sequence ID" value="KAL0390365.1"/>
    <property type="molecule type" value="Genomic_DNA"/>
</dbReference>
<dbReference type="FunFam" id="3.30.70.1350:FF:000005">
    <property type="entry name" value="Metal tolerance protein 4"/>
    <property type="match status" value="1"/>
</dbReference>
<name>A0AAW2SCU0_9LAMI</name>
<dbReference type="InterPro" id="IPR048422">
    <property type="entry name" value="NOA1/YqeH-like_C"/>
</dbReference>
<evidence type="ECO:0000313" key="11">
    <source>
        <dbReference type="EMBL" id="KAL0390365.1"/>
    </source>
</evidence>
<evidence type="ECO:0000256" key="4">
    <source>
        <dbReference type="ARBA" id="ARBA00022989"/>
    </source>
</evidence>
<dbReference type="InterPro" id="IPR027417">
    <property type="entry name" value="P-loop_NTPase"/>
</dbReference>
<reference evidence="11" key="2">
    <citation type="journal article" date="2024" name="Plant">
        <title>Genomic evolution and insights into agronomic trait innovations of Sesamum species.</title>
        <authorList>
            <person name="Miao H."/>
            <person name="Wang L."/>
            <person name="Qu L."/>
            <person name="Liu H."/>
            <person name="Sun Y."/>
            <person name="Le M."/>
            <person name="Wang Q."/>
            <person name="Wei S."/>
            <person name="Zheng Y."/>
            <person name="Lin W."/>
            <person name="Duan Y."/>
            <person name="Cao H."/>
            <person name="Xiong S."/>
            <person name="Wang X."/>
            <person name="Wei L."/>
            <person name="Li C."/>
            <person name="Ma Q."/>
            <person name="Ju M."/>
            <person name="Zhao R."/>
            <person name="Li G."/>
            <person name="Mu C."/>
            <person name="Tian Q."/>
            <person name="Mei H."/>
            <person name="Zhang T."/>
            <person name="Gao T."/>
            <person name="Zhang H."/>
        </authorList>
    </citation>
    <scope>NUCLEOTIDE SEQUENCE</scope>
    <source>
        <strain evidence="11">KEN8</strain>
    </source>
</reference>
<evidence type="ECO:0000259" key="10">
    <source>
        <dbReference type="Pfam" id="PF21516"/>
    </source>
</evidence>
<feature type="compositionally biased region" description="Basic and acidic residues" evidence="6">
    <location>
        <begin position="518"/>
        <end position="545"/>
    </location>
</feature>
<dbReference type="SUPFAM" id="SSF160240">
    <property type="entry name" value="Cation efflux protein cytoplasmic domain-like"/>
    <property type="match status" value="1"/>
</dbReference>
<dbReference type="CDD" id="cd01855">
    <property type="entry name" value="YqeH"/>
    <property type="match status" value="1"/>
</dbReference>
<feature type="domain" description="G" evidence="8">
    <location>
        <begin position="216"/>
        <end position="288"/>
    </location>
</feature>
<evidence type="ECO:0000256" key="5">
    <source>
        <dbReference type="ARBA" id="ARBA00023136"/>
    </source>
</evidence>
<dbReference type="Pfam" id="PF01926">
    <property type="entry name" value="MMR_HSR1"/>
    <property type="match status" value="1"/>
</dbReference>
<dbReference type="SUPFAM" id="SSF52540">
    <property type="entry name" value="P-loop containing nucleoside triphosphate hydrolases"/>
    <property type="match status" value="1"/>
</dbReference>
<organism evidence="11">
    <name type="scientific">Sesamum calycinum</name>
    <dbReference type="NCBI Taxonomy" id="2727403"/>
    <lineage>
        <taxon>Eukaryota</taxon>
        <taxon>Viridiplantae</taxon>
        <taxon>Streptophyta</taxon>
        <taxon>Embryophyta</taxon>
        <taxon>Tracheophyta</taxon>
        <taxon>Spermatophyta</taxon>
        <taxon>Magnoliopsida</taxon>
        <taxon>eudicotyledons</taxon>
        <taxon>Gunneridae</taxon>
        <taxon>Pentapetalae</taxon>
        <taxon>asterids</taxon>
        <taxon>lamiids</taxon>
        <taxon>Lamiales</taxon>
        <taxon>Pedaliaceae</taxon>
        <taxon>Sesamum</taxon>
    </lineage>
</organism>
<dbReference type="InterPro" id="IPR058533">
    <property type="entry name" value="Cation_efflux_TM"/>
</dbReference>
<feature type="domain" description="Cation efflux protein transmembrane" evidence="7">
    <location>
        <begin position="630"/>
        <end position="698"/>
    </location>
</feature>
<dbReference type="GO" id="GO:0008324">
    <property type="term" value="F:monoatomic cation transmembrane transporter activity"/>
    <property type="evidence" value="ECO:0007669"/>
    <property type="project" value="InterPro"/>
</dbReference>
<sequence>MTPVSDESEITDSIKRGLANEIMDVEGNEILEMEDQVFDKMSYNVEYRGSPDEKNASQKPVVCSRCHSLRYYAKVKDPGVENLLPDFDFDHTVGRRLMSIGGARTVVLLVVDAADFDGSFPRKVASSVSKTIDENARSWKEGKSGNIPRVLLVVTKIDLLPSSISPTRLEHWVRTRAREGGAGKITSVHLVSAMRDWGVKTLVDDVVKFAGQRGNVWAVGAQNAGKSTLINAIGKCLGMTATHLTEAPVPGTTLGIVRMEGVLPGKAKLLDTPGLLHPHQISTRLTMEEQKLIRIEKELKPRTYRIKVSLPAGKCISAFNLMLCVACSSLSQPMHVSDAEDEPRHSVHIAGLLRLDVEESSVDSLYVTVWASPLLPLHMGKMENACTMLEEHFGRQLQPPIGVGRVEELGKWVKKEFHVSGSIWDSSSVDIAAAGLGWFAIGLKGEAQLGVWTYDGVDVIVRNALLPQRSRNFEVAGFTVSEIVSKADRARNCFSFLLKAGGVVIDWVKRRSLSDDVDHINNHDRNSEAPPSAKEESGIEYKRTTLDNGGDAKSPLLEGWKRGGSGRRRRLSRRYSVNSLRTDFISRLPDKVRSAVDPESPSHIDLSRTQGLSKGEKEYYERQFATLQSFEEIYATIKSGSLAIAASTLDSLLDLMAGGILWFTHLSMKNVNIYKYPIGKLRVQPVGIIVFAAIMATLGQSRCTITDHYFDVVTNIVGLVAAVLGDKFFWWIDPAGAIILAIYTITNWSGTVLENAVSLVGQSAPLEVLQKLTYLVIRHPQVKRIDTVRAYTFGVLYFVEVDIELPEDLPLKEAHTIGETLQIKIEKLTEVERAFVHLDYECEHKPEHSVLSRLPDSEP</sequence>
<keyword evidence="4" id="KW-1133">Transmembrane helix</keyword>
<dbReference type="SUPFAM" id="SSF161111">
    <property type="entry name" value="Cation efflux protein transmembrane domain-like"/>
    <property type="match status" value="1"/>
</dbReference>
<dbReference type="InterPro" id="IPR036837">
    <property type="entry name" value="Cation_efflux_CTD_sf"/>
</dbReference>
<keyword evidence="3" id="KW-0812">Transmembrane</keyword>